<dbReference type="Proteomes" id="UP001498398">
    <property type="component" value="Unassembled WGS sequence"/>
</dbReference>
<proteinExistence type="predicted"/>
<keyword evidence="2" id="KW-1185">Reference proteome</keyword>
<protein>
    <submittedName>
        <fullName evidence="1">Uncharacterized protein</fullName>
    </submittedName>
</protein>
<dbReference type="EMBL" id="JBANRG010000098">
    <property type="protein sequence ID" value="KAK7436099.1"/>
    <property type="molecule type" value="Genomic_DNA"/>
</dbReference>
<gene>
    <name evidence="1" type="ORF">VKT23_019301</name>
</gene>
<comment type="caution">
    <text evidence="1">The sequence shown here is derived from an EMBL/GenBank/DDBJ whole genome shotgun (WGS) entry which is preliminary data.</text>
</comment>
<name>A0ABR1IR39_9AGAR</name>
<accession>A0ABR1IR39</accession>
<reference evidence="1 2" key="1">
    <citation type="submission" date="2024-01" db="EMBL/GenBank/DDBJ databases">
        <title>A draft genome for the cacao thread blight pathogen Marasmiellus scandens.</title>
        <authorList>
            <person name="Baruah I.K."/>
            <person name="Leung J."/>
            <person name="Bukari Y."/>
            <person name="Amoako-Attah I."/>
            <person name="Meinhardt L.W."/>
            <person name="Bailey B.A."/>
            <person name="Cohen S.P."/>
        </authorList>
    </citation>
    <scope>NUCLEOTIDE SEQUENCE [LARGE SCALE GENOMIC DNA]</scope>
    <source>
        <strain evidence="1 2">GH-19</strain>
    </source>
</reference>
<evidence type="ECO:0000313" key="2">
    <source>
        <dbReference type="Proteomes" id="UP001498398"/>
    </source>
</evidence>
<evidence type="ECO:0000313" key="1">
    <source>
        <dbReference type="EMBL" id="KAK7436099.1"/>
    </source>
</evidence>
<sequence>MSSRKLQNFRFYSEDDLDRTESQHSIESSSSSRIRHVHYEQTASGVTRQRSVLSLEQGHVPSAGNPLDPYIESDYSTVSIFTELHPLVKKFDSLAFLDPNYVEQPEINLTSPTREQHSHRLRSDAPLWAWATYEQENFLHYLLQHDCCRSALDAAS</sequence>
<organism evidence="1 2">
    <name type="scientific">Marasmiellus scandens</name>
    <dbReference type="NCBI Taxonomy" id="2682957"/>
    <lineage>
        <taxon>Eukaryota</taxon>
        <taxon>Fungi</taxon>
        <taxon>Dikarya</taxon>
        <taxon>Basidiomycota</taxon>
        <taxon>Agaricomycotina</taxon>
        <taxon>Agaricomycetes</taxon>
        <taxon>Agaricomycetidae</taxon>
        <taxon>Agaricales</taxon>
        <taxon>Marasmiineae</taxon>
        <taxon>Omphalotaceae</taxon>
        <taxon>Marasmiellus</taxon>
    </lineage>
</organism>